<dbReference type="InterPro" id="IPR001347">
    <property type="entry name" value="SIS_dom"/>
</dbReference>
<dbReference type="PANTHER" id="PTHR43443">
    <property type="entry name" value="3-HEXULOSE-6-PHOSPHATE ISOMERASE"/>
    <property type="match status" value="1"/>
</dbReference>
<dbReference type="GO" id="GO:0097367">
    <property type="term" value="F:carbohydrate derivative binding"/>
    <property type="evidence" value="ECO:0007669"/>
    <property type="project" value="InterPro"/>
</dbReference>
<dbReference type="PROSITE" id="PS51464">
    <property type="entry name" value="SIS"/>
    <property type="match status" value="1"/>
</dbReference>
<organism evidence="3 4">
    <name type="scientific">Ostreobium quekettii</name>
    <dbReference type="NCBI Taxonomy" id="121088"/>
    <lineage>
        <taxon>Eukaryota</taxon>
        <taxon>Viridiplantae</taxon>
        <taxon>Chlorophyta</taxon>
        <taxon>core chlorophytes</taxon>
        <taxon>Ulvophyceae</taxon>
        <taxon>TCBD clade</taxon>
        <taxon>Bryopsidales</taxon>
        <taxon>Ostreobineae</taxon>
        <taxon>Ostreobiaceae</taxon>
        <taxon>Ostreobium</taxon>
    </lineage>
</organism>
<accession>A0A8S1IQ39</accession>
<evidence type="ECO:0000313" key="4">
    <source>
        <dbReference type="Proteomes" id="UP000708148"/>
    </source>
</evidence>
<evidence type="ECO:0000256" key="1">
    <source>
        <dbReference type="ARBA" id="ARBA00009235"/>
    </source>
</evidence>
<evidence type="ECO:0000313" key="3">
    <source>
        <dbReference type="EMBL" id="CAD7697233.1"/>
    </source>
</evidence>
<proteinExistence type="inferred from homology"/>
<keyword evidence="4" id="KW-1185">Reference proteome</keyword>
<dbReference type="EMBL" id="CAJHUC010000630">
    <property type="protein sequence ID" value="CAD7697233.1"/>
    <property type="molecule type" value="Genomic_DNA"/>
</dbReference>
<name>A0A8S1IQ39_9CHLO</name>
<gene>
    <name evidence="3" type="ORF">OSTQU699_LOCUS2594</name>
</gene>
<protein>
    <recommendedName>
        <fullName evidence="2">SIS domain-containing protein</fullName>
    </recommendedName>
</protein>
<sequence>MTLFGSGKVSVKRQMFFSVFTDWQDLSSIFTTVLEELTSIASTVSTPDINFLAAAVKDARNICCYGVGREGLVMKALASNLHHMGFVSYFVGDINMPSVGKSDLFLVSAGPSYYSSVSALALEAMRLGGKVIAFTSHKTAELPFAEHVIRIPSQTLAPSIPSGVGKRSPEGSDTVSFLPGGQGSILHMGASYELSLWLVLECMSVMLRKKCKVGSSEMRNRHTNLE</sequence>
<dbReference type="InterPro" id="IPR017552">
    <property type="entry name" value="PHI/rmpB"/>
</dbReference>
<reference evidence="3" key="1">
    <citation type="submission" date="2020-12" db="EMBL/GenBank/DDBJ databases">
        <authorList>
            <person name="Iha C."/>
        </authorList>
    </citation>
    <scope>NUCLEOTIDE SEQUENCE</scope>
</reference>
<dbReference type="SUPFAM" id="SSF53697">
    <property type="entry name" value="SIS domain"/>
    <property type="match status" value="1"/>
</dbReference>
<dbReference type="GO" id="GO:1901135">
    <property type="term" value="P:carbohydrate derivative metabolic process"/>
    <property type="evidence" value="ECO:0007669"/>
    <property type="project" value="InterPro"/>
</dbReference>
<dbReference type="AlphaFoldDB" id="A0A8S1IQ39"/>
<dbReference type="OrthoDB" id="1915377at2759"/>
<evidence type="ECO:0000259" key="2">
    <source>
        <dbReference type="PROSITE" id="PS51464"/>
    </source>
</evidence>
<dbReference type="PANTHER" id="PTHR43443:SF1">
    <property type="entry name" value="3-HEXULOSE-6-PHOSPHATE ISOMERASE"/>
    <property type="match status" value="1"/>
</dbReference>
<dbReference type="GO" id="GO:0016853">
    <property type="term" value="F:isomerase activity"/>
    <property type="evidence" value="ECO:0007669"/>
    <property type="project" value="InterPro"/>
</dbReference>
<dbReference type="InterPro" id="IPR046348">
    <property type="entry name" value="SIS_dom_sf"/>
</dbReference>
<dbReference type="Gene3D" id="3.40.50.10490">
    <property type="entry name" value="Glucose-6-phosphate isomerase like protein, domain 1"/>
    <property type="match status" value="1"/>
</dbReference>
<dbReference type="Proteomes" id="UP000708148">
    <property type="component" value="Unassembled WGS sequence"/>
</dbReference>
<comment type="similarity">
    <text evidence="1">Belongs to the SIS family. PHI subfamily.</text>
</comment>
<comment type="caution">
    <text evidence="3">The sequence shown here is derived from an EMBL/GenBank/DDBJ whole genome shotgun (WGS) entry which is preliminary data.</text>
</comment>
<feature type="domain" description="SIS" evidence="2">
    <location>
        <begin position="52"/>
        <end position="209"/>
    </location>
</feature>